<reference evidence="6 7" key="1">
    <citation type="submission" date="2023-07" db="EMBL/GenBank/DDBJ databases">
        <title>Sequencing the genomes of 1000 actinobacteria strains.</title>
        <authorList>
            <person name="Klenk H.-P."/>
        </authorList>
    </citation>
    <scope>NUCLEOTIDE SEQUENCE [LARGE SCALE GENOMIC DNA]</scope>
    <source>
        <strain evidence="6 7">DSM 43749</strain>
    </source>
</reference>
<comment type="similarity">
    <text evidence="5">Belongs to the glutamate--cysteine ligase type 2 family. YbdK subfamily.</text>
</comment>
<dbReference type="NCBIfam" id="NF010041">
    <property type="entry name" value="PRK13517.1-1"/>
    <property type="match status" value="1"/>
</dbReference>
<evidence type="ECO:0000256" key="3">
    <source>
        <dbReference type="ARBA" id="ARBA00022840"/>
    </source>
</evidence>
<comment type="catalytic activity">
    <reaction evidence="4 5">
        <text>L-cysteine + L-glutamate + ATP = gamma-L-glutamyl-L-cysteine + ADP + phosphate + H(+)</text>
        <dbReference type="Rhea" id="RHEA:13285"/>
        <dbReference type="ChEBI" id="CHEBI:15378"/>
        <dbReference type="ChEBI" id="CHEBI:29985"/>
        <dbReference type="ChEBI" id="CHEBI:30616"/>
        <dbReference type="ChEBI" id="CHEBI:35235"/>
        <dbReference type="ChEBI" id="CHEBI:43474"/>
        <dbReference type="ChEBI" id="CHEBI:58173"/>
        <dbReference type="ChEBI" id="CHEBI:456216"/>
        <dbReference type="EC" id="6.3.2.2"/>
    </reaction>
</comment>
<comment type="caution">
    <text evidence="6">The sequence shown here is derived from an EMBL/GenBank/DDBJ whole genome shotgun (WGS) entry which is preliminary data.</text>
</comment>
<dbReference type="InterPro" id="IPR050141">
    <property type="entry name" value="GCL_type2/YbdK_subfam"/>
</dbReference>
<evidence type="ECO:0000256" key="5">
    <source>
        <dbReference type="HAMAP-Rule" id="MF_01609"/>
    </source>
</evidence>
<gene>
    <name evidence="6" type="ORF">J2S66_003237</name>
</gene>
<dbReference type="NCBIfam" id="TIGR02050">
    <property type="entry name" value="gshA_cyan_rel"/>
    <property type="match status" value="1"/>
</dbReference>
<name>A0ABU1PX57_9PSEU</name>
<organism evidence="6 7">
    <name type="scientific">Saccharothrix longispora</name>
    <dbReference type="NCBI Taxonomy" id="33920"/>
    <lineage>
        <taxon>Bacteria</taxon>
        <taxon>Bacillati</taxon>
        <taxon>Actinomycetota</taxon>
        <taxon>Actinomycetes</taxon>
        <taxon>Pseudonocardiales</taxon>
        <taxon>Pseudonocardiaceae</taxon>
        <taxon>Saccharothrix</taxon>
    </lineage>
</organism>
<dbReference type="InterPro" id="IPR011793">
    <property type="entry name" value="YbdK"/>
</dbReference>
<dbReference type="InterPro" id="IPR006336">
    <property type="entry name" value="GCS2"/>
</dbReference>
<evidence type="ECO:0000256" key="1">
    <source>
        <dbReference type="ARBA" id="ARBA00022598"/>
    </source>
</evidence>
<keyword evidence="2 5" id="KW-0547">Nucleotide-binding</keyword>
<protein>
    <recommendedName>
        <fullName evidence="5">Putative glutamate--cysteine ligase 2</fullName>
        <ecNumber evidence="5">6.3.2.2</ecNumber>
    </recommendedName>
    <alternativeName>
        <fullName evidence="5">Gamma-glutamylcysteine synthetase 2</fullName>
        <shortName evidence="5">GCS 2</shortName>
        <shortName evidence="5">Gamma-GCS 2</shortName>
    </alternativeName>
</protein>
<dbReference type="Gene3D" id="3.30.590.20">
    <property type="match status" value="1"/>
</dbReference>
<dbReference type="EMBL" id="JAVDSG010000001">
    <property type="protein sequence ID" value="MDR6594853.1"/>
    <property type="molecule type" value="Genomic_DNA"/>
</dbReference>
<dbReference type="HAMAP" id="MF_01609">
    <property type="entry name" value="Glu_cys_ligase_2"/>
    <property type="match status" value="1"/>
</dbReference>
<dbReference type="Proteomes" id="UP001268819">
    <property type="component" value="Unassembled WGS sequence"/>
</dbReference>
<evidence type="ECO:0000313" key="7">
    <source>
        <dbReference type="Proteomes" id="UP001268819"/>
    </source>
</evidence>
<dbReference type="PANTHER" id="PTHR36510">
    <property type="entry name" value="GLUTAMATE--CYSTEINE LIGASE 2-RELATED"/>
    <property type="match status" value="1"/>
</dbReference>
<dbReference type="InterPro" id="IPR014746">
    <property type="entry name" value="Gln_synth/guanido_kin_cat_dom"/>
</dbReference>
<proteinExistence type="inferred from homology"/>
<evidence type="ECO:0000256" key="4">
    <source>
        <dbReference type="ARBA" id="ARBA00048819"/>
    </source>
</evidence>
<evidence type="ECO:0000313" key="6">
    <source>
        <dbReference type="EMBL" id="MDR6594853.1"/>
    </source>
</evidence>
<keyword evidence="7" id="KW-1185">Reference proteome</keyword>
<keyword evidence="1 5" id="KW-0436">Ligase</keyword>
<sequence length="381" mass="40668">MAQLSDAARSRGGVPTVGVEEEFFLADLATGRPAALGDLVVPGARALGGELHREITEVQVETNTPPCRSLSELREHLVATRSTAAEAALRHGAGLLPAGVAPLGPLAQPISDLPRYRRLGDTFGRLAAEHAICGCHVHVEVPDRETAVRVCNHLRRWLPVLLALTANSAVHDGVDTGYASWRSVLASRWHCSGAPPHFESVAHYDELVAMMIGTGSVLDEGMVYWDVRPSHHLPTVEVRVSDVPATVEETALLAALVRALVMTALDAVREGVDAEPVGAEALRMAYWRAACDGVTGVGVDLVTNRAVPVAELLRGLLRHVRPALARTGELRWVTGMVDEVLVRGNGAVRQRRALRASGSAADLVASLVEPGDRDRRPDNAA</sequence>
<dbReference type="SUPFAM" id="SSF55931">
    <property type="entry name" value="Glutamine synthetase/guanido kinase"/>
    <property type="match status" value="1"/>
</dbReference>
<dbReference type="Pfam" id="PF04107">
    <property type="entry name" value="GCS2"/>
    <property type="match status" value="1"/>
</dbReference>
<evidence type="ECO:0000256" key="2">
    <source>
        <dbReference type="ARBA" id="ARBA00022741"/>
    </source>
</evidence>
<accession>A0ABU1PX57</accession>
<dbReference type="GO" id="GO:0016874">
    <property type="term" value="F:ligase activity"/>
    <property type="evidence" value="ECO:0007669"/>
    <property type="project" value="UniProtKB-KW"/>
</dbReference>
<comment type="function">
    <text evidence="5">ATP-dependent carboxylate-amine ligase which exhibits weak glutamate--cysteine ligase activity.</text>
</comment>
<dbReference type="PANTHER" id="PTHR36510:SF1">
    <property type="entry name" value="GLUTAMATE--CYSTEINE LIGASE 2-RELATED"/>
    <property type="match status" value="1"/>
</dbReference>
<keyword evidence="3 5" id="KW-0067">ATP-binding</keyword>
<dbReference type="EC" id="6.3.2.2" evidence="5"/>
<dbReference type="RefSeq" id="WP_310307886.1">
    <property type="nucleotide sequence ID" value="NZ_BAAAXB010000001.1"/>
</dbReference>